<keyword evidence="10" id="KW-1185">Reference proteome</keyword>
<dbReference type="Gene3D" id="2.60.40.10">
    <property type="entry name" value="Immunoglobulins"/>
    <property type="match status" value="1"/>
</dbReference>
<dbReference type="InterPro" id="IPR001701">
    <property type="entry name" value="Glyco_hydro_9"/>
</dbReference>
<keyword evidence="5" id="KW-0624">Polysaccharide degradation</keyword>
<evidence type="ECO:0000256" key="3">
    <source>
        <dbReference type="ARBA" id="ARBA00023277"/>
    </source>
</evidence>
<dbReference type="Pfam" id="PF00759">
    <property type="entry name" value="Glyco_hydro_9"/>
    <property type="match status" value="1"/>
</dbReference>
<dbReference type="Pfam" id="PF02927">
    <property type="entry name" value="CelD_N"/>
    <property type="match status" value="1"/>
</dbReference>
<dbReference type="InterPro" id="IPR004197">
    <property type="entry name" value="Cellulase_Ig-like"/>
</dbReference>
<dbReference type="PANTHER" id="PTHR22298">
    <property type="entry name" value="ENDO-1,4-BETA-GLUCANASE"/>
    <property type="match status" value="1"/>
</dbReference>
<comment type="similarity">
    <text evidence="1">Belongs to the glycosyl hydrolase 9 (cellulase E) family.</text>
</comment>
<keyword evidence="2 9" id="KW-0378">Hydrolase</keyword>
<feature type="domain" description="Cellulase Ig-like" evidence="8">
    <location>
        <begin position="42"/>
        <end position="122"/>
    </location>
</feature>
<gene>
    <name evidence="9" type="ORF">GCM10009839_24370</name>
</gene>
<sequence>MARPVLRHRKTAASLAAVAMAGLAFGAATALSQPAQAATAGLIRVDQTGFAPGEVKQAYLMTGAAVSGATFTVLDSHGASVLTGKVGGTSLGKWNAAYPDVYPIAFSALKTPGTYRIKVSGSAAATSPSFKITSADALYGKLVADGVTFFQAQRDGSDVIAGSLKRQASHLHDSAASLYAWPEFAPDDSDIITTADLTRTGGPVDVSGGWFDAGDYLKFTNNEAFGAITLFAAQRALGSAAPASLAAEAHYGETWLDKAWDGKTKSLVLQVGIGSGNAAGTFFGDHDLWRLPQQDDGDTASTDRYAAAHRPAFLAAAPGGRISPNLAGRVAAAFALAAQVDATAKPARAAAEYQAAASVYALADTRTPPNPLTTALPNAYYPEPIWHDAMELGAAELALAAQQLGHSPTAYLAQAATYAKDYIASDTGDTFNLYDNSALAHADLLKALAAAGHPAGLAVTPAALTADLKRQVQAAATKAKADIFHAGGDSTNFDVNAHTFGFLTVQALYKQAGGDTSFDAFATEQRNWLMGANAWGVSFMVGEGSTFPHCMQHQVANLSGSLDGTGPIATGAVMNGPNNPSNFTGGLGDLQDGMKKCPPSGADPYAAFTGHTSRFADDVRSWQTDEPALDMTGSAVLGAALQEAIAG</sequence>
<dbReference type="EMBL" id="BAAAQN010000011">
    <property type="protein sequence ID" value="GAA2025398.1"/>
    <property type="molecule type" value="Genomic_DNA"/>
</dbReference>
<protein>
    <submittedName>
        <fullName evidence="9">Glycoside hydrolase family 9 protein</fullName>
    </submittedName>
</protein>
<name>A0ABP5FI28_9ACTN</name>
<evidence type="ECO:0000256" key="5">
    <source>
        <dbReference type="ARBA" id="ARBA00023326"/>
    </source>
</evidence>
<feature type="chain" id="PRO_5046139320" evidence="6">
    <location>
        <begin position="31"/>
        <end position="647"/>
    </location>
</feature>
<evidence type="ECO:0000313" key="9">
    <source>
        <dbReference type="EMBL" id="GAA2025398.1"/>
    </source>
</evidence>
<dbReference type="InterPro" id="IPR008928">
    <property type="entry name" value="6-hairpin_glycosidase_sf"/>
</dbReference>
<dbReference type="InterPro" id="IPR014756">
    <property type="entry name" value="Ig_E-set"/>
</dbReference>
<keyword evidence="6" id="KW-0732">Signal</keyword>
<dbReference type="CDD" id="cd02850">
    <property type="entry name" value="E_set_Cellulase_N"/>
    <property type="match status" value="1"/>
</dbReference>
<reference evidence="10" key="1">
    <citation type="journal article" date="2019" name="Int. J. Syst. Evol. Microbiol.">
        <title>The Global Catalogue of Microorganisms (GCM) 10K type strain sequencing project: providing services to taxonomists for standard genome sequencing and annotation.</title>
        <authorList>
            <consortium name="The Broad Institute Genomics Platform"/>
            <consortium name="The Broad Institute Genome Sequencing Center for Infectious Disease"/>
            <person name="Wu L."/>
            <person name="Ma J."/>
        </authorList>
    </citation>
    <scope>NUCLEOTIDE SEQUENCE [LARGE SCALE GENOMIC DNA]</scope>
    <source>
        <strain evidence="10">JCM 16014</strain>
    </source>
</reference>
<evidence type="ECO:0000259" key="8">
    <source>
        <dbReference type="Pfam" id="PF02927"/>
    </source>
</evidence>
<comment type="caution">
    <text evidence="9">The sequence shown here is derived from an EMBL/GenBank/DDBJ whole genome shotgun (WGS) entry which is preliminary data.</text>
</comment>
<dbReference type="SUPFAM" id="SSF81296">
    <property type="entry name" value="E set domains"/>
    <property type="match status" value="1"/>
</dbReference>
<keyword evidence="4" id="KW-0326">Glycosidase</keyword>
<proteinExistence type="inferred from homology"/>
<dbReference type="SUPFAM" id="SSF48208">
    <property type="entry name" value="Six-hairpin glycosidases"/>
    <property type="match status" value="1"/>
</dbReference>
<dbReference type="Gene3D" id="1.50.10.10">
    <property type="match status" value="1"/>
</dbReference>
<organism evidence="9 10">
    <name type="scientific">Catenulispora yoronensis</name>
    <dbReference type="NCBI Taxonomy" id="450799"/>
    <lineage>
        <taxon>Bacteria</taxon>
        <taxon>Bacillati</taxon>
        <taxon>Actinomycetota</taxon>
        <taxon>Actinomycetes</taxon>
        <taxon>Catenulisporales</taxon>
        <taxon>Catenulisporaceae</taxon>
        <taxon>Catenulispora</taxon>
    </lineage>
</organism>
<dbReference type="Proteomes" id="UP001500751">
    <property type="component" value="Unassembled WGS sequence"/>
</dbReference>
<dbReference type="InterPro" id="IPR013783">
    <property type="entry name" value="Ig-like_fold"/>
</dbReference>
<dbReference type="GO" id="GO:0016787">
    <property type="term" value="F:hydrolase activity"/>
    <property type="evidence" value="ECO:0007669"/>
    <property type="project" value="UniProtKB-KW"/>
</dbReference>
<evidence type="ECO:0000256" key="1">
    <source>
        <dbReference type="ARBA" id="ARBA00007072"/>
    </source>
</evidence>
<keyword evidence="3" id="KW-0119">Carbohydrate metabolism</keyword>
<feature type="signal peptide" evidence="6">
    <location>
        <begin position="1"/>
        <end position="30"/>
    </location>
</feature>
<evidence type="ECO:0000256" key="2">
    <source>
        <dbReference type="ARBA" id="ARBA00022801"/>
    </source>
</evidence>
<evidence type="ECO:0000256" key="6">
    <source>
        <dbReference type="SAM" id="SignalP"/>
    </source>
</evidence>
<dbReference type="InterPro" id="IPR012341">
    <property type="entry name" value="6hp_glycosidase-like_sf"/>
</dbReference>
<feature type="domain" description="Glycoside hydrolase family 9" evidence="7">
    <location>
        <begin position="139"/>
        <end position="636"/>
    </location>
</feature>
<evidence type="ECO:0000259" key="7">
    <source>
        <dbReference type="Pfam" id="PF00759"/>
    </source>
</evidence>
<evidence type="ECO:0000256" key="4">
    <source>
        <dbReference type="ARBA" id="ARBA00023295"/>
    </source>
</evidence>
<accession>A0ABP5FI28</accession>
<evidence type="ECO:0000313" key="10">
    <source>
        <dbReference type="Proteomes" id="UP001500751"/>
    </source>
</evidence>